<keyword evidence="1" id="KW-0472">Membrane</keyword>
<dbReference type="OrthoDB" id="3200163at2759"/>
<feature type="transmembrane region" description="Helical" evidence="1">
    <location>
        <begin position="33"/>
        <end position="55"/>
    </location>
</feature>
<protein>
    <submittedName>
        <fullName evidence="2">Uncharacterized protein</fullName>
    </submittedName>
</protein>
<evidence type="ECO:0000313" key="3">
    <source>
        <dbReference type="Proteomes" id="UP000298663"/>
    </source>
</evidence>
<gene>
    <name evidence="2" type="ORF">L596_010998</name>
</gene>
<dbReference type="PANTHER" id="PTHR44590">
    <property type="entry name" value="CARBOXYLIC ESTER HYDROLASE-RELATED"/>
    <property type="match status" value="1"/>
</dbReference>
<keyword evidence="1" id="KW-0812">Transmembrane</keyword>
<dbReference type="AlphaFoldDB" id="A0A4U5NRW8"/>
<comment type="caution">
    <text evidence="2">The sequence shown here is derived from an EMBL/GenBank/DDBJ whole genome shotgun (WGS) entry which is preliminary data.</text>
</comment>
<reference evidence="2 3" key="1">
    <citation type="journal article" date="2015" name="Genome Biol.">
        <title>Comparative genomics of Steinernema reveals deeply conserved gene regulatory networks.</title>
        <authorList>
            <person name="Dillman A.R."/>
            <person name="Macchietto M."/>
            <person name="Porter C.F."/>
            <person name="Rogers A."/>
            <person name="Williams B."/>
            <person name="Antoshechkin I."/>
            <person name="Lee M.M."/>
            <person name="Goodwin Z."/>
            <person name="Lu X."/>
            <person name="Lewis E.E."/>
            <person name="Goodrich-Blair H."/>
            <person name="Stock S.P."/>
            <person name="Adams B.J."/>
            <person name="Sternberg P.W."/>
            <person name="Mortazavi A."/>
        </authorList>
    </citation>
    <scope>NUCLEOTIDE SEQUENCE [LARGE SCALE GENOMIC DNA]</scope>
    <source>
        <strain evidence="2 3">ALL</strain>
    </source>
</reference>
<organism evidence="2 3">
    <name type="scientific">Steinernema carpocapsae</name>
    <name type="common">Entomopathogenic nematode</name>
    <dbReference type="NCBI Taxonomy" id="34508"/>
    <lineage>
        <taxon>Eukaryota</taxon>
        <taxon>Metazoa</taxon>
        <taxon>Ecdysozoa</taxon>
        <taxon>Nematoda</taxon>
        <taxon>Chromadorea</taxon>
        <taxon>Rhabditida</taxon>
        <taxon>Tylenchina</taxon>
        <taxon>Panagrolaimomorpha</taxon>
        <taxon>Strongyloidoidea</taxon>
        <taxon>Steinernematidae</taxon>
        <taxon>Steinernema</taxon>
    </lineage>
</organism>
<keyword evidence="1" id="KW-1133">Transmembrane helix</keyword>
<evidence type="ECO:0000313" key="2">
    <source>
        <dbReference type="EMBL" id="TKR86397.1"/>
    </source>
</evidence>
<name>A0A4U5NRW8_STECR</name>
<dbReference type="EMBL" id="AZBU02000003">
    <property type="protein sequence ID" value="TKR86397.1"/>
    <property type="molecule type" value="Genomic_DNA"/>
</dbReference>
<keyword evidence="3" id="KW-1185">Reference proteome</keyword>
<evidence type="ECO:0000256" key="1">
    <source>
        <dbReference type="SAM" id="Phobius"/>
    </source>
</evidence>
<accession>A0A4U5NRW8</accession>
<dbReference type="Proteomes" id="UP000298663">
    <property type="component" value="Unassembled WGS sequence"/>
</dbReference>
<proteinExistence type="predicted"/>
<reference evidence="2 3" key="2">
    <citation type="journal article" date="2019" name="G3 (Bethesda)">
        <title>Hybrid Assembly of the Genome of the Entomopathogenic Nematode Steinernema carpocapsae Identifies the X-Chromosome.</title>
        <authorList>
            <person name="Serra L."/>
            <person name="Macchietto M."/>
            <person name="Macias-Munoz A."/>
            <person name="McGill C.J."/>
            <person name="Rodriguez I.M."/>
            <person name="Rodriguez B."/>
            <person name="Murad R."/>
            <person name="Mortazavi A."/>
        </authorList>
    </citation>
    <scope>NUCLEOTIDE SEQUENCE [LARGE SCALE GENOMIC DNA]</scope>
    <source>
        <strain evidence="2 3">ALL</strain>
    </source>
</reference>
<dbReference type="PANTHER" id="PTHR44590:SF3">
    <property type="entry name" value="CARBOXYLESTERASE TYPE B DOMAIN-CONTAINING PROTEIN"/>
    <property type="match status" value="1"/>
</dbReference>
<sequence length="138" mass="15942">MLDSSVKYNYVKAIKTLVRHNVLVVTVAYRLGFLGYFYTVSLLIVTISSAARFFWVDRRKHAENGEARVGHLLQQIPRAESWIQKSWRPRRLDDEAIWKFCERTARLPLTPVIDGDFLKEPLDVLRAEALPKIVICGV</sequence>